<dbReference type="InterPro" id="IPR023885">
    <property type="entry name" value="4Fe4S-binding_SPASM_dom"/>
</dbReference>
<dbReference type="InterPro" id="IPR013785">
    <property type="entry name" value="Aldolase_TIM"/>
</dbReference>
<organism evidence="1 2">
    <name type="scientific">Alkalicella caledoniensis</name>
    <dbReference type="NCBI Taxonomy" id="2731377"/>
    <lineage>
        <taxon>Bacteria</taxon>
        <taxon>Bacillati</taxon>
        <taxon>Bacillota</taxon>
        <taxon>Clostridia</taxon>
        <taxon>Eubacteriales</taxon>
        <taxon>Proteinivoracaceae</taxon>
        <taxon>Alkalicella</taxon>
    </lineage>
</organism>
<keyword evidence="2" id="KW-1185">Reference proteome</keyword>
<evidence type="ECO:0000313" key="1">
    <source>
        <dbReference type="EMBL" id="QNO13853.1"/>
    </source>
</evidence>
<dbReference type="Proteomes" id="UP000516160">
    <property type="component" value="Chromosome"/>
</dbReference>
<proteinExistence type="predicted"/>
<dbReference type="InterPro" id="IPR058240">
    <property type="entry name" value="rSAM_sf"/>
</dbReference>
<dbReference type="SUPFAM" id="SSF102114">
    <property type="entry name" value="Radical SAM enzymes"/>
    <property type="match status" value="1"/>
</dbReference>
<dbReference type="AlphaFoldDB" id="A0A7G9W591"/>
<dbReference type="EMBL" id="CP058559">
    <property type="protein sequence ID" value="QNO13853.1"/>
    <property type="molecule type" value="Genomic_DNA"/>
</dbReference>
<dbReference type="NCBIfam" id="TIGR04085">
    <property type="entry name" value="rSAM_more_4Fe4S"/>
    <property type="match status" value="1"/>
</dbReference>
<dbReference type="Gene3D" id="3.20.20.70">
    <property type="entry name" value="Aldolase class I"/>
    <property type="match status" value="1"/>
</dbReference>
<sequence length="120" mass="13689">MYPALLGNRCGADSNSAIVIDPKGDIYKCWSDIGIKGYVISNLVDKNKNDLKELTKYLLYDPTQDSECAKCKIIPICMGGCPKRRESEIIDRCSRYKYNLRDHIEQIVLDKLKEEIIVSN</sequence>
<protein>
    <submittedName>
        <fullName evidence="1">SPASM domain-containing protein</fullName>
    </submittedName>
</protein>
<accession>A0A7G9W591</accession>
<dbReference type="RefSeq" id="WP_213167516.1">
    <property type="nucleotide sequence ID" value="NZ_CP058559.1"/>
</dbReference>
<gene>
    <name evidence="1" type="ORF">HYG86_03265</name>
</gene>
<evidence type="ECO:0000313" key="2">
    <source>
        <dbReference type="Proteomes" id="UP000516160"/>
    </source>
</evidence>
<reference evidence="1 2" key="1">
    <citation type="submission" date="2020-07" db="EMBL/GenBank/DDBJ databases">
        <title>Alkalicella. sp. LB2 genome.</title>
        <authorList>
            <person name="Postec A."/>
            <person name="Quemeneur M."/>
        </authorList>
    </citation>
    <scope>NUCLEOTIDE SEQUENCE [LARGE SCALE GENOMIC DNA]</scope>
    <source>
        <strain evidence="1 2">LB2</strain>
    </source>
</reference>
<name>A0A7G9W591_ALKCA</name>
<dbReference type="KEGG" id="acae:HYG86_03265"/>